<comment type="catalytic activity">
    <reaction evidence="1">
        <text>ATP + protein L-histidine = ADP + protein N-phospho-L-histidine.</text>
        <dbReference type="EC" id="2.7.13.3"/>
    </reaction>
</comment>
<keyword evidence="7" id="KW-0067">ATP-binding</keyword>
<feature type="transmembrane region" description="Helical" evidence="9">
    <location>
        <begin position="20"/>
        <end position="39"/>
    </location>
</feature>
<keyword evidence="5" id="KW-0547">Nucleotide-binding</keyword>
<dbReference type="EMBL" id="JBBMEI010000027">
    <property type="protein sequence ID" value="MEQ2358634.1"/>
    <property type="molecule type" value="Genomic_DNA"/>
</dbReference>
<dbReference type="InterPro" id="IPR036890">
    <property type="entry name" value="HATPase_C_sf"/>
</dbReference>
<dbReference type="InterPro" id="IPR003594">
    <property type="entry name" value="HATPase_dom"/>
</dbReference>
<gene>
    <name evidence="11" type="ORF">WMO75_09850</name>
</gene>
<keyword evidence="9" id="KW-1133">Transmembrane helix</keyword>
<dbReference type="CDD" id="cd16917">
    <property type="entry name" value="HATPase_UhpB-NarQ-NarX-like"/>
    <property type="match status" value="1"/>
</dbReference>
<keyword evidence="12" id="KW-1185">Reference proteome</keyword>
<dbReference type="GO" id="GO:0016301">
    <property type="term" value="F:kinase activity"/>
    <property type="evidence" value="ECO:0007669"/>
    <property type="project" value="UniProtKB-KW"/>
</dbReference>
<reference evidence="11 12" key="1">
    <citation type="submission" date="2024-03" db="EMBL/GenBank/DDBJ databases">
        <title>Human intestinal bacterial collection.</title>
        <authorList>
            <person name="Pauvert C."/>
            <person name="Hitch T.C.A."/>
            <person name="Clavel T."/>
        </authorList>
    </citation>
    <scope>NUCLEOTIDE SEQUENCE [LARGE SCALE GENOMIC DNA]</scope>
    <source>
        <strain evidence="11 12">CLA-AA-H95</strain>
    </source>
</reference>
<dbReference type="Gene3D" id="1.20.5.1930">
    <property type="match status" value="1"/>
</dbReference>
<dbReference type="Proteomes" id="UP001446032">
    <property type="component" value="Unassembled WGS sequence"/>
</dbReference>
<evidence type="ECO:0000256" key="3">
    <source>
        <dbReference type="ARBA" id="ARBA00022553"/>
    </source>
</evidence>
<dbReference type="SMART" id="SM00387">
    <property type="entry name" value="HATPase_c"/>
    <property type="match status" value="1"/>
</dbReference>
<evidence type="ECO:0000256" key="1">
    <source>
        <dbReference type="ARBA" id="ARBA00000085"/>
    </source>
</evidence>
<sequence>MTTLSGGFLGTIILIKNDASLPIMTTILLIIEALAWILATDAIKYDKMYFEIRRIKDDSEERTMLLAEKNKALQEKQNYEIYAATLRERNRIAREIHDNVGHLLSRTILLTGAAKTLNRDKNMESLLEGLDTSLNSAMNSIRSSVHNLHDESETLREIAEGIIKDFENCTMEYDMSEIIPNKIKYCFAAIIKEALSNVIKHSNATAVKIVLREHPALYQLCIEDNGKGYSEKEADSKGIGLKNMQERVTSLGGTLQINGKNGFRIFAVIPKQQD</sequence>
<protein>
    <recommendedName>
        <fullName evidence="2">histidine kinase</fullName>
        <ecNumber evidence="2">2.7.13.3</ecNumber>
    </recommendedName>
</protein>
<evidence type="ECO:0000256" key="2">
    <source>
        <dbReference type="ARBA" id="ARBA00012438"/>
    </source>
</evidence>
<dbReference type="Pfam" id="PF02518">
    <property type="entry name" value="HATPase_c"/>
    <property type="match status" value="1"/>
</dbReference>
<keyword evidence="8" id="KW-0902">Two-component regulatory system</keyword>
<evidence type="ECO:0000256" key="4">
    <source>
        <dbReference type="ARBA" id="ARBA00022679"/>
    </source>
</evidence>
<keyword evidence="4" id="KW-0808">Transferase</keyword>
<dbReference type="Pfam" id="PF07730">
    <property type="entry name" value="HisKA_3"/>
    <property type="match status" value="1"/>
</dbReference>
<name>A0ABV1ANY9_9FIRM</name>
<dbReference type="PANTHER" id="PTHR24421:SF10">
    <property type="entry name" value="NITRATE_NITRITE SENSOR PROTEIN NARQ"/>
    <property type="match status" value="1"/>
</dbReference>
<evidence type="ECO:0000256" key="7">
    <source>
        <dbReference type="ARBA" id="ARBA00022840"/>
    </source>
</evidence>
<evidence type="ECO:0000256" key="5">
    <source>
        <dbReference type="ARBA" id="ARBA00022741"/>
    </source>
</evidence>
<dbReference type="InterPro" id="IPR011712">
    <property type="entry name" value="Sig_transdc_His_kin_sub3_dim/P"/>
</dbReference>
<accession>A0ABV1ANY9</accession>
<evidence type="ECO:0000313" key="11">
    <source>
        <dbReference type="EMBL" id="MEQ2358634.1"/>
    </source>
</evidence>
<dbReference type="RefSeq" id="WP_243111561.1">
    <property type="nucleotide sequence ID" value="NZ_JBBMEI010000027.1"/>
</dbReference>
<proteinExistence type="predicted"/>
<dbReference type="SUPFAM" id="SSF55874">
    <property type="entry name" value="ATPase domain of HSP90 chaperone/DNA topoisomerase II/histidine kinase"/>
    <property type="match status" value="1"/>
</dbReference>
<keyword evidence="6 11" id="KW-0418">Kinase</keyword>
<keyword evidence="3" id="KW-0597">Phosphoprotein</keyword>
<evidence type="ECO:0000313" key="12">
    <source>
        <dbReference type="Proteomes" id="UP001446032"/>
    </source>
</evidence>
<organism evidence="11 12">
    <name type="scientific">Blautia intestinihominis</name>
    <dbReference type="NCBI Taxonomy" id="3133152"/>
    <lineage>
        <taxon>Bacteria</taxon>
        <taxon>Bacillati</taxon>
        <taxon>Bacillota</taxon>
        <taxon>Clostridia</taxon>
        <taxon>Lachnospirales</taxon>
        <taxon>Lachnospiraceae</taxon>
        <taxon>Blautia</taxon>
    </lineage>
</organism>
<evidence type="ECO:0000259" key="10">
    <source>
        <dbReference type="SMART" id="SM00387"/>
    </source>
</evidence>
<feature type="domain" description="Histidine kinase/HSP90-like ATPase" evidence="10">
    <location>
        <begin position="182"/>
        <end position="273"/>
    </location>
</feature>
<dbReference type="InterPro" id="IPR050482">
    <property type="entry name" value="Sensor_HK_TwoCompSys"/>
</dbReference>
<dbReference type="PANTHER" id="PTHR24421">
    <property type="entry name" value="NITRATE/NITRITE SENSOR PROTEIN NARX-RELATED"/>
    <property type="match status" value="1"/>
</dbReference>
<keyword evidence="9" id="KW-0812">Transmembrane</keyword>
<comment type="caution">
    <text evidence="11">The sequence shown here is derived from an EMBL/GenBank/DDBJ whole genome shotgun (WGS) entry which is preliminary data.</text>
</comment>
<evidence type="ECO:0000256" key="9">
    <source>
        <dbReference type="SAM" id="Phobius"/>
    </source>
</evidence>
<dbReference type="EC" id="2.7.13.3" evidence="2"/>
<evidence type="ECO:0000256" key="6">
    <source>
        <dbReference type="ARBA" id="ARBA00022777"/>
    </source>
</evidence>
<dbReference type="Gene3D" id="3.30.565.10">
    <property type="entry name" value="Histidine kinase-like ATPase, C-terminal domain"/>
    <property type="match status" value="1"/>
</dbReference>
<evidence type="ECO:0000256" key="8">
    <source>
        <dbReference type="ARBA" id="ARBA00023012"/>
    </source>
</evidence>
<keyword evidence="9" id="KW-0472">Membrane</keyword>